<evidence type="ECO:0000313" key="3">
    <source>
        <dbReference type="EMBL" id="KAL2837575.1"/>
    </source>
</evidence>
<name>A0ABR4JC81_9EURO</name>
<dbReference type="InterPro" id="IPR036291">
    <property type="entry name" value="NAD(P)-bd_dom_sf"/>
</dbReference>
<dbReference type="EMBL" id="JBFXLU010000158">
    <property type="protein sequence ID" value="KAL2837575.1"/>
    <property type="molecule type" value="Genomic_DNA"/>
</dbReference>
<evidence type="ECO:0000256" key="1">
    <source>
        <dbReference type="ARBA" id="ARBA00006484"/>
    </source>
</evidence>
<dbReference type="PANTHER" id="PTHR43157">
    <property type="entry name" value="PHOSPHATIDYLINOSITOL-GLYCAN BIOSYNTHESIS CLASS F PROTEIN-RELATED"/>
    <property type="match status" value="1"/>
</dbReference>
<evidence type="ECO:0000256" key="2">
    <source>
        <dbReference type="ARBA" id="ARBA00023002"/>
    </source>
</evidence>
<dbReference type="Gene3D" id="3.40.50.720">
    <property type="entry name" value="NAD(P)-binding Rossmann-like Domain"/>
    <property type="match status" value="1"/>
</dbReference>
<dbReference type="SUPFAM" id="SSF51735">
    <property type="entry name" value="NAD(P)-binding Rossmann-fold domains"/>
    <property type="match status" value="1"/>
</dbReference>
<dbReference type="PANTHER" id="PTHR43157:SF31">
    <property type="entry name" value="PHOSPHATIDYLINOSITOL-GLYCAN BIOSYNTHESIS CLASS F PROTEIN"/>
    <property type="match status" value="1"/>
</dbReference>
<comment type="caution">
    <text evidence="3">The sequence shown here is derived from an EMBL/GenBank/DDBJ whole genome shotgun (WGS) entry which is preliminary data.</text>
</comment>
<reference evidence="3 4" key="1">
    <citation type="submission" date="2024-07" db="EMBL/GenBank/DDBJ databases">
        <title>Section-level genome sequencing and comparative genomics of Aspergillus sections Usti and Cavernicolus.</title>
        <authorList>
            <consortium name="Lawrence Berkeley National Laboratory"/>
            <person name="Nybo J.L."/>
            <person name="Vesth T.C."/>
            <person name="Theobald S."/>
            <person name="Frisvad J.C."/>
            <person name="Larsen T.O."/>
            <person name="Kjaerboelling I."/>
            <person name="Rothschild-Mancinelli K."/>
            <person name="Lyhne E.K."/>
            <person name="Kogle M.E."/>
            <person name="Barry K."/>
            <person name="Clum A."/>
            <person name="Na H."/>
            <person name="Ledsgaard L."/>
            <person name="Lin J."/>
            <person name="Lipzen A."/>
            <person name="Kuo A."/>
            <person name="Riley R."/>
            <person name="Mondo S."/>
            <person name="Labutti K."/>
            <person name="Haridas S."/>
            <person name="Pangalinan J."/>
            <person name="Salamov A.A."/>
            <person name="Simmons B.A."/>
            <person name="Magnuson J.K."/>
            <person name="Chen J."/>
            <person name="Drula E."/>
            <person name="Henrissat B."/>
            <person name="Wiebenga A."/>
            <person name="Lubbers R.J."/>
            <person name="Gomes A.C."/>
            <person name="Makela M.R."/>
            <person name="Stajich J."/>
            <person name="Grigoriev I.V."/>
            <person name="Mortensen U.H."/>
            <person name="De Vries R.P."/>
            <person name="Baker S.E."/>
            <person name="Andersen M.R."/>
        </authorList>
    </citation>
    <scope>NUCLEOTIDE SEQUENCE [LARGE SCALE GENOMIC DNA]</scope>
    <source>
        <strain evidence="3 4">CBS 123904</strain>
    </source>
</reference>
<evidence type="ECO:0000313" key="4">
    <source>
        <dbReference type="Proteomes" id="UP001610446"/>
    </source>
</evidence>
<evidence type="ECO:0008006" key="5">
    <source>
        <dbReference type="Google" id="ProtNLM"/>
    </source>
</evidence>
<comment type="similarity">
    <text evidence="1">Belongs to the short-chain dehydrogenases/reductases (SDR) family.</text>
</comment>
<protein>
    <recommendedName>
        <fullName evidence="5">Oxidoreductase</fullName>
    </recommendedName>
</protein>
<gene>
    <name evidence="3" type="ORF">BJY01DRAFT_220833</name>
</gene>
<sequence>MTKPFDSTTSIPSLTGKTILLTGGNTGIGKATLHALALHSPAHIYLCGRRRTASESAAADIAAQASYPRDRITVLELDLASLSSVAACAAQFAAREERLHLLFLNAGIASTPPATTEDGYERQFGVNHMGHALLVMLLLPILLRTRAEKGDRDGSDGDVRIIATASNAAFVPFLPKHEGKRGLLIRDDDAIRSPTGGSGAGNSPFSLYAHSKLANVLFIRGLARAYPGLILAAAVHPGFVKTEIWGKGAGGFMSMLLRPVLWAIGVDAWDGAKSQLWAATAPRRVVESGGYYEPVGKRKVLDSGPAADDGLVDELWEWTSRELVRAGYAGKGWPAKE</sequence>
<proteinExistence type="inferred from homology"/>
<accession>A0ABR4JC81</accession>
<dbReference type="PRINTS" id="PR00081">
    <property type="entry name" value="GDHRDH"/>
</dbReference>
<keyword evidence="4" id="KW-1185">Reference proteome</keyword>
<dbReference type="InterPro" id="IPR002347">
    <property type="entry name" value="SDR_fam"/>
</dbReference>
<organism evidence="3 4">
    <name type="scientific">Aspergillus pseudoustus</name>
    <dbReference type="NCBI Taxonomy" id="1810923"/>
    <lineage>
        <taxon>Eukaryota</taxon>
        <taxon>Fungi</taxon>
        <taxon>Dikarya</taxon>
        <taxon>Ascomycota</taxon>
        <taxon>Pezizomycotina</taxon>
        <taxon>Eurotiomycetes</taxon>
        <taxon>Eurotiomycetidae</taxon>
        <taxon>Eurotiales</taxon>
        <taxon>Aspergillaceae</taxon>
        <taxon>Aspergillus</taxon>
        <taxon>Aspergillus subgen. Nidulantes</taxon>
    </lineage>
</organism>
<dbReference type="Pfam" id="PF00106">
    <property type="entry name" value="adh_short"/>
    <property type="match status" value="1"/>
</dbReference>
<dbReference type="Proteomes" id="UP001610446">
    <property type="component" value="Unassembled WGS sequence"/>
</dbReference>
<keyword evidence="2" id="KW-0560">Oxidoreductase</keyword>